<keyword evidence="1" id="KW-0597">Phosphoprotein</keyword>
<gene>
    <name evidence="6" type="ORF">UFOPK4347_01552</name>
</gene>
<evidence type="ECO:0000256" key="5">
    <source>
        <dbReference type="ARBA" id="ARBA00022801"/>
    </source>
</evidence>
<evidence type="ECO:0000313" key="6">
    <source>
        <dbReference type="EMBL" id="CAB5067705.1"/>
    </source>
</evidence>
<keyword evidence="4" id="KW-0547">Nucleotide-binding</keyword>
<evidence type="ECO:0000256" key="1">
    <source>
        <dbReference type="ARBA" id="ARBA00022553"/>
    </source>
</evidence>
<dbReference type="InterPro" id="IPR051813">
    <property type="entry name" value="HepT_RNase_toxin"/>
</dbReference>
<dbReference type="InterPro" id="IPR008201">
    <property type="entry name" value="HepT-like"/>
</dbReference>
<evidence type="ECO:0000256" key="4">
    <source>
        <dbReference type="ARBA" id="ARBA00022741"/>
    </source>
</evidence>
<protein>
    <submittedName>
        <fullName evidence="6">Unannotated protein</fullName>
    </submittedName>
</protein>
<keyword evidence="2" id="KW-1277">Toxin-antitoxin system</keyword>
<dbReference type="PANTHER" id="PTHR34139">
    <property type="entry name" value="UPF0331 PROTEIN MJ0127"/>
    <property type="match status" value="1"/>
</dbReference>
<dbReference type="GO" id="GO:0016787">
    <property type="term" value="F:hydrolase activity"/>
    <property type="evidence" value="ECO:0007669"/>
    <property type="project" value="UniProtKB-KW"/>
</dbReference>
<dbReference type="EMBL" id="CAFBQU010000064">
    <property type="protein sequence ID" value="CAB5067705.1"/>
    <property type="molecule type" value="Genomic_DNA"/>
</dbReference>
<accession>A0A6J7UPB1</accession>
<name>A0A6J7UPB1_9ZZZZ</name>
<evidence type="ECO:0000256" key="3">
    <source>
        <dbReference type="ARBA" id="ARBA00022722"/>
    </source>
</evidence>
<dbReference type="PANTHER" id="PTHR34139:SF1">
    <property type="entry name" value="RNASE MJ1380-RELATED"/>
    <property type="match status" value="1"/>
</dbReference>
<dbReference type="GO" id="GO:0004540">
    <property type="term" value="F:RNA nuclease activity"/>
    <property type="evidence" value="ECO:0007669"/>
    <property type="project" value="InterPro"/>
</dbReference>
<dbReference type="GO" id="GO:0000166">
    <property type="term" value="F:nucleotide binding"/>
    <property type="evidence" value="ECO:0007669"/>
    <property type="project" value="UniProtKB-KW"/>
</dbReference>
<keyword evidence="3" id="KW-0540">Nuclease</keyword>
<sequence>MIRSDEQRVADILEFADKLERYVLKGYDEFCSEFGTGLAVERLLELIGEATSHLSDEYKQSIPEIPWKEIAGMRTLLAHAYHRIDFAIVWTTATTSVPELARYIRAK</sequence>
<organism evidence="6">
    <name type="scientific">freshwater metagenome</name>
    <dbReference type="NCBI Taxonomy" id="449393"/>
    <lineage>
        <taxon>unclassified sequences</taxon>
        <taxon>metagenomes</taxon>
        <taxon>ecological metagenomes</taxon>
    </lineage>
</organism>
<evidence type="ECO:0000256" key="2">
    <source>
        <dbReference type="ARBA" id="ARBA00022649"/>
    </source>
</evidence>
<keyword evidence="5" id="KW-0378">Hydrolase</keyword>
<dbReference type="AlphaFoldDB" id="A0A6J7UPB1"/>
<dbReference type="Pfam" id="PF01934">
    <property type="entry name" value="HepT-like"/>
    <property type="match status" value="1"/>
</dbReference>
<dbReference type="GO" id="GO:0110001">
    <property type="term" value="C:toxin-antitoxin complex"/>
    <property type="evidence" value="ECO:0007669"/>
    <property type="project" value="InterPro"/>
</dbReference>
<reference evidence="6" key="1">
    <citation type="submission" date="2020-05" db="EMBL/GenBank/DDBJ databases">
        <authorList>
            <person name="Chiriac C."/>
            <person name="Salcher M."/>
            <person name="Ghai R."/>
            <person name="Kavagutti S V."/>
        </authorList>
    </citation>
    <scope>NUCLEOTIDE SEQUENCE</scope>
</reference>
<proteinExistence type="predicted"/>